<feature type="transmembrane region" description="Helical" evidence="1">
    <location>
        <begin position="439"/>
        <end position="459"/>
    </location>
</feature>
<feature type="transmembrane region" description="Helical" evidence="1">
    <location>
        <begin position="166"/>
        <end position="183"/>
    </location>
</feature>
<name>A0A2H0WR61_9BACT</name>
<dbReference type="Proteomes" id="UP000230775">
    <property type="component" value="Unassembled WGS sequence"/>
</dbReference>
<dbReference type="AlphaFoldDB" id="A0A2H0WR61"/>
<proteinExistence type="predicted"/>
<feature type="transmembrane region" description="Helical" evidence="1">
    <location>
        <begin position="363"/>
        <end position="382"/>
    </location>
</feature>
<organism evidence="2 3">
    <name type="scientific">Candidatus Shapirobacteria bacterium CG09_land_8_20_14_0_10_39_12</name>
    <dbReference type="NCBI Taxonomy" id="1974885"/>
    <lineage>
        <taxon>Bacteria</taxon>
        <taxon>Candidatus Shapironibacteriota</taxon>
    </lineage>
</organism>
<protein>
    <submittedName>
        <fullName evidence="2">Uncharacterized protein</fullName>
    </submittedName>
</protein>
<feature type="transmembrane region" description="Helical" evidence="1">
    <location>
        <begin position="98"/>
        <end position="116"/>
    </location>
</feature>
<feature type="transmembrane region" description="Helical" evidence="1">
    <location>
        <begin position="268"/>
        <end position="290"/>
    </location>
</feature>
<keyword evidence="1" id="KW-0472">Membrane</keyword>
<keyword evidence="1" id="KW-1133">Transmembrane helix</keyword>
<feature type="transmembrane region" description="Helical" evidence="1">
    <location>
        <begin position="216"/>
        <end position="237"/>
    </location>
</feature>
<feature type="transmembrane region" description="Helical" evidence="1">
    <location>
        <begin position="122"/>
        <end position="145"/>
    </location>
</feature>
<evidence type="ECO:0000313" key="3">
    <source>
        <dbReference type="Proteomes" id="UP000230775"/>
    </source>
</evidence>
<feature type="transmembrane region" description="Helical" evidence="1">
    <location>
        <begin position="328"/>
        <end position="347"/>
    </location>
</feature>
<reference evidence="3" key="1">
    <citation type="submission" date="2017-09" db="EMBL/GenBank/DDBJ databases">
        <title>Depth-based differentiation of microbial function through sediment-hosted aquifers and enrichment of novel symbionts in the deep terrestrial subsurface.</title>
        <authorList>
            <person name="Probst A.J."/>
            <person name="Ladd B."/>
            <person name="Jarett J.K."/>
            <person name="Geller-Mcgrath D.E."/>
            <person name="Sieber C.M.K."/>
            <person name="Emerson J.B."/>
            <person name="Anantharaman K."/>
            <person name="Thomas B.C."/>
            <person name="Malmstrom R."/>
            <person name="Stieglmeier M."/>
            <person name="Klingl A."/>
            <person name="Woyke T."/>
            <person name="Ryan C.M."/>
            <person name="Banfield J.F."/>
        </authorList>
    </citation>
    <scope>NUCLEOTIDE SEQUENCE [LARGE SCALE GENOMIC DNA]</scope>
</reference>
<comment type="caution">
    <text evidence="2">The sequence shown here is derived from an EMBL/GenBank/DDBJ whole genome shotgun (WGS) entry which is preliminary data.</text>
</comment>
<keyword evidence="1" id="KW-0812">Transmembrane</keyword>
<feature type="transmembrane region" description="Helical" evidence="1">
    <location>
        <begin position="409"/>
        <end position="427"/>
    </location>
</feature>
<feature type="transmembrane region" description="Helical" evidence="1">
    <location>
        <begin position="302"/>
        <end position="322"/>
    </location>
</feature>
<gene>
    <name evidence="2" type="ORF">COT64_02775</name>
</gene>
<accession>A0A2H0WR61</accession>
<evidence type="ECO:0000313" key="2">
    <source>
        <dbReference type="EMBL" id="PIS14418.1"/>
    </source>
</evidence>
<sequence>MVNTVLKKIIKNKYWLLVLLVFGLVLLSRFLFLGADLPSTHVEIEEKLVGYNPRNKVLLNHWALYSNWYQPMIYGPIQGLLSFLSFRFLGVGLAQFRLPMALGSFIGLIFFFLILLKQTNRTFALLGLVLYALNFEIIVWNRSALTENLYLLFMPLSLYFISKENLKAENIFFGVFFAALNIVAKLDGYTFYLTMILFLFIWSLKTGSFAKKMKMIILGSVTAGVILLVLFAFFGAFKYVLPMYRFYFDTIVGQSSLLKEIIPTFQKFILILLSIDPYTILVFLLSLPVLIINRKNLNKTDWFMIIFLSATVITRLQIPTAYMYWKRVIFLFFPLYYVISRALFFLWKQEENSSKRLTSPKEFLLGLIISSFYSLLLIFFYVNYLGKSIPRPYNFGGFTESFHYSKNSFIYLFFIVLAAIVCLNWILLFGQSRRLKKVLASLILCLVLVSLATNCLYIAKMFLPENIKYSYQENQKYTKLVSENEMIVSDEQGFRAFAYLSKNDFYFNHDGGPNPLPFREVFERKDLRYFILNVEEFWREHWGFPNKVRLELIKETYPDLKLMGVFFASKVPLAIYDKYGGK</sequence>
<dbReference type="EMBL" id="PEZI01000057">
    <property type="protein sequence ID" value="PIS14418.1"/>
    <property type="molecule type" value="Genomic_DNA"/>
</dbReference>
<evidence type="ECO:0000256" key="1">
    <source>
        <dbReference type="SAM" id="Phobius"/>
    </source>
</evidence>